<accession>A0A0E9VQY3</accession>
<name>A0A0E9VQY3_ANGAN</name>
<protein>
    <submittedName>
        <fullName evidence="1">Uncharacterized protein</fullName>
    </submittedName>
</protein>
<organism evidence="1">
    <name type="scientific">Anguilla anguilla</name>
    <name type="common">European freshwater eel</name>
    <name type="synonym">Muraena anguilla</name>
    <dbReference type="NCBI Taxonomy" id="7936"/>
    <lineage>
        <taxon>Eukaryota</taxon>
        <taxon>Metazoa</taxon>
        <taxon>Chordata</taxon>
        <taxon>Craniata</taxon>
        <taxon>Vertebrata</taxon>
        <taxon>Euteleostomi</taxon>
        <taxon>Actinopterygii</taxon>
        <taxon>Neopterygii</taxon>
        <taxon>Teleostei</taxon>
        <taxon>Anguilliformes</taxon>
        <taxon>Anguillidae</taxon>
        <taxon>Anguilla</taxon>
    </lineage>
</organism>
<reference evidence="1" key="1">
    <citation type="submission" date="2014-11" db="EMBL/GenBank/DDBJ databases">
        <authorList>
            <person name="Amaro Gonzalez C."/>
        </authorList>
    </citation>
    <scope>NUCLEOTIDE SEQUENCE</scope>
</reference>
<proteinExistence type="predicted"/>
<dbReference type="AlphaFoldDB" id="A0A0E9VQY3"/>
<dbReference type="EMBL" id="GBXM01028170">
    <property type="protein sequence ID" value="JAH80407.1"/>
    <property type="molecule type" value="Transcribed_RNA"/>
</dbReference>
<sequence>MVALSQHPTSFCNCFGSYAGSAFICAHW</sequence>
<reference evidence="1" key="2">
    <citation type="journal article" date="2015" name="Fish Shellfish Immunol.">
        <title>Early steps in the European eel (Anguilla anguilla)-Vibrio vulnificus interaction in the gills: Role of the RtxA13 toxin.</title>
        <authorList>
            <person name="Callol A."/>
            <person name="Pajuelo D."/>
            <person name="Ebbesson L."/>
            <person name="Teles M."/>
            <person name="MacKenzie S."/>
            <person name="Amaro C."/>
        </authorList>
    </citation>
    <scope>NUCLEOTIDE SEQUENCE</scope>
</reference>
<evidence type="ECO:0000313" key="1">
    <source>
        <dbReference type="EMBL" id="JAH80407.1"/>
    </source>
</evidence>